<dbReference type="PANTHER" id="PTHR35011:SF4">
    <property type="entry name" value="SLL1102 PROTEIN"/>
    <property type="match status" value="1"/>
</dbReference>
<evidence type="ECO:0000313" key="11">
    <source>
        <dbReference type="EMBL" id="GFE64199.1"/>
    </source>
</evidence>
<evidence type="ECO:0000256" key="6">
    <source>
        <dbReference type="ARBA" id="ARBA00022989"/>
    </source>
</evidence>
<gene>
    <name evidence="11" type="ORF">KIN_12730</name>
</gene>
<evidence type="ECO:0000259" key="10">
    <source>
        <dbReference type="Pfam" id="PF04290"/>
    </source>
</evidence>
<evidence type="ECO:0000256" key="1">
    <source>
        <dbReference type="ARBA" id="ARBA00004429"/>
    </source>
</evidence>
<evidence type="ECO:0000313" key="12">
    <source>
        <dbReference type="Proteomes" id="UP000436822"/>
    </source>
</evidence>
<dbReference type="GO" id="GO:0005886">
    <property type="term" value="C:plasma membrane"/>
    <property type="evidence" value="ECO:0007669"/>
    <property type="project" value="UniProtKB-SubCell"/>
</dbReference>
<evidence type="ECO:0000256" key="3">
    <source>
        <dbReference type="ARBA" id="ARBA00022475"/>
    </source>
</evidence>
<keyword evidence="3" id="KW-1003">Cell membrane</keyword>
<keyword evidence="7 9" id="KW-0472">Membrane</keyword>
<dbReference type="EMBL" id="BLJE01000001">
    <property type="protein sequence ID" value="GFE64199.1"/>
    <property type="molecule type" value="Genomic_DNA"/>
</dbReference>
<keyword evidence="6 9" id="KW-1133">Transmembrane helix</keyword>
<keyword evidence="5 9" id="KW-0812">Transmembrane</keyword>
<dbReference type="Proteomes" id="UP000436822">
    <property type="component" value="Unassembled WGS sequence"/>
</dbReference>
<evidence type="ECO:0000256" key="2">
    <source>
        <dbReference type="ARBA" id="ARBA00022448"/>
    </source>
</evidence>
<reference evidence="11 12" key="1">
    <citation type="submission" date="2019-12" db="EMBL/GenBank/DDBJ databases">
        <title>Litoreibacter badius sp. nov., a novel bacteriochlorophyll a-containing bacterium in the genus Litoreibacter.</title>
        <authorList>
            <person name="Kanamuro M."/>
            <person name="Takabe Y."/>
            <person name="Mori K."/>
            <person name="Takaichi S."/>
            <person name="Hanada S."/>
        </authorList>
    </citation>
    <scope>NUCLEOTIDE SEQUENCE [LARGE SCALE GENOMIC DNA]</scope>
    <source>
        <strain evidence="11 12">K6</strain>
    </source>
</reference>
<sequence>MQQAQGTAVSNEDDYLDIGDELLAGAHGGPNAPLPDDMHPLAKRTIRAIDTFSDWQGKVVCLMVVPIIFAMVYEVIARKFFIAPTLWSFDISRMLYGMSFMLGAAYVLMRGLHIRADFIYRSFPVRLQGWVDLLLYIFLFMPGMLFLLWAGYEFALKSYLQNETAGDSTWAPIVWPVKIALALGVFFLVLQGISEILKSWYAATRGRWPK</sequence>
<dbReference type="PANTHER" id="PTHR35011">
    <property type="entry name" value="2,3-DIKETO-L-GULONATE TRAP TRANSPORTER SMALL PERMEASE PROTEIN YIAM"/>
    <property type="match status" value="1"/>
</dbReference>
<evidence type="ECO:0000256" key="7">
    <source>
        <dbReference type="ARBA" id="ARBA00023136"/>
    </source>
</evidence>
<name>A0A6N6JFN8_9RHOB</name>
<organism evidence="11 12">
    <name type="scientific">Litoreibacter roseus</name>
    <dbReference type="NCBI Taxonomy" id="2601869"/>
    <lineage>
        <taxon>Bacteria</taxon>
        <taxon>Pseudomonadati</taxon>
        <taxon>Pseudomonadota</taxon>
        <taxon>Alphaproteobacteria</taxon>
        <taxon>Rhodobacterales</taxon>
        <taxon>Roseobacteraceae</taxon>
        <taxon>Litoreibacter</taxon>
    </lineage>
</organism>
<dbReference type="InterPro" id="IPR055348">
    <property type="entry name" value="DctQ"/>
</dbReference>
<dbReference type="InterPro" id="IPR007387">
    <property type="entry name" value="TRAP_DctQ"/>
</dbReference>
<accession>A0A6N6JFN8</accession>
<comment type="subcellular location">
    <subcellularLocation>
        <location evidence="1 9">Cell inner membrane</location>
        <topology evidence="1 9">Multi-pass membrane protein</topology>
    </subcellularLocation>
</comment>
<keyword evidence="12" id="KW-1185">Reference proteome</keyword>
<comment type="caution">
    <text evidence="11">The sequence shown here is derived from an EMBL/GenBank/DDBJ whole genome shotgun (WGS) entry which is preliminary data.</text>
</comment>
<dbReference type="AlphaFoldDB" id="A0A6N6JFN8"/>
<keyword evidence="2 9" id="KW-0813">Transport</keyword>
<evidence type="ECO:0000256" key="9">
    <source>
        <dbReference type="RuleBase" id="RU369079"/>
    </source>
</evidence>
<comment type="subunit">
    <text evidence="9">The complex comprises the extracytoplasmic solute receptor protein and the two transmembrane proteins.</text>
</comment>
<dbReference type="Pfam" id="PF04290">
    <property type="entry name" value="DctQ"/>
    <property type="match status" value="1"/>
</dbReference>
<comment type="similarity">
    <text evidence="8 9">Belongs to the TRAP transporter small permease family.</text>
</comment>
<keyword evidence="4 9" id="KW-0997">Cell inner membrane</keyword>
<feature type="transmembrane region" description="Helical" evidence="9">
    <location>
        <begin position="59"/>
        <end position="82"/>
    </location>
</feature>
<feature type="transmembrane region" description="Helical" evidence="9">
    <location>
        <begin position="172"/>
        <end position="190"/>
    </location>
</feature>
<evidence type="ECO:0000256" key="8">
    <source>
        <dbReference type="ARBA" id="ARBA00038436"/>
    </source>
</evidence>
<feature type="transmembrane region" description="Helical" evidence="9">
    <location>
        <begin position="133"/>
        <end position="152"/>
    </location>
</feature>
<evidence type="ECO:0000256" key="5">
    <source>
        <dbReference type="ARBA" id="ARBA00022692"/>
    </source>
</evidence>
<feature type="transmembrane region" description="Helical" evidence="9">
    <location>
        <begin position="94"/>
        <end position="112"/>
    </location>
</feature>
<comment type="function">
    <text evidence="9">Part of the tripartite ATP-independent periplasmic (TRAP) transport system.</text>
</comment>
<evidence type="ECO:0000256" key="4">
    <source>
        <dbReference type="ARBA" id="ARBA00022519"/>
    </source>
</evidence>
<protein>
    <recommendedName>
        <fullName evidence="9">TRAP transporter small permease protein</fullName>
    </recommendedName>
</protein>
<feature type="domain" description="Tripartite ATP-independent periplasmic transporters DctQ component" evidence="10">
    <location>
        <begin position="68"/>
        <end position="200"/>
    </location>
</feature>
<proteinExistence type="inferred from homology"/>
<dbReference type="GO" id="GO:0022857">
    <property type="term" value="F:transmembrane transporter activity"/>
    <property type="evidence" value="ECO:0007669"/>
    <property type="project" value="UniProtKB-UniRule"/>
</dbReference>